<evidence type="ECO:0000256" key="1">
    <source>
        <dbReference type="ARBA" id="ARBA00008068"/>
    </source>
</evidence>
<evidence type="ECO:0000259" key="3">
    <source>
        <dbReference type="Pfam" id="PF23571"/>
    </source>
</evidence>
<dbReference type="Pfam" id="PF03321">
    <property type="entry name" value="GH3"/>
    <property type="match status" value="1"/>
</dbReference>
<sequence length="608" mass="68390">MKIFPTSELHNKALEFIEEVTANADQVQNQVLSEILSRSANVEYLQRHGLNGHTDRKTFKKVIPIINTYDDIKPDIDRIIANGNDTAILCGQPVTKIFCSSGTSSAVRKRIPVTEDDTNRRWFFRSLVMPVVSQYIPGLEKGKAMYIMIVKPEVKTPGGLAVSASTTGFYNCKQFQDQLLLKTDPYNNYTSPIETILCEDSHQSMYSQLLCGLYQNDLVFRVGAPFGSSFTLVMRYLQEHWPYLCSDIRAGNVDDTHVKDPVVRDAVKKVLVEPNPRLADFIETECKRSQLSSSSWEGIVSRLWPNAKYIETIVTGTMSQYIPTIDFLSNGLPIVCARYSTSECYMGINLNPLCRPDEVSYTLIPTMAYYEFFPVCSNNNYNALDEAQQPVDLVNVKLGQEYEIFITTYTGLYRYRVGDVLRVSGFKNNAPQFNFICRSNTLLSIDSDKTNEMELQNAVNKAADHLRKLNVSLVDYTSYADTSTIPGHYVLYWELQQCNNNNAAITSNIATSVSSSVFEECCLIMEESLSSVYRGCRVYSKSIGPLEIKIVETGTFGKLLDYAVTQGAAVNQYKTPRSVKLGPITELLNSWVVSNYFSLKCPVFVPGT</sequence>
<comment type="caution">
    <text evidence="5">The sequence shown here is derived from an EMBL/GenBank/DDBJ whole genome shotgun (WGS) entry which is preliminary data.</text>
</comment>
<keyword evidence="2" id="KW-0436">Ligase</keyword>
<dbReference type="Proteomes" id="UP001202328">
    <property type="component" value="Unassembled WGS sequence"/>
</dbReference>
<dbReference type="AlphaFoldDB" id="A0AAD4T257"/>
<gene>
    <name evidence="5" type="ORF">MKW98_004022</name>
</gene>
<reference evidence="5" key="1">
    <citation type="submission" date="2022-04" db="EMBL/GenBank/DDBJ databases">
        <title>A functionally conserved STORR gene fusion in Papaver species that diverged 16.8 million years ago.</title>
        <authorList>
            <person name="Catania T."/>
        </authorList>
    </citation>
    <scope>NUCLEOTIDE SEQUENCE</scope>
    <source>
        <strain evidence="5">S-188037</strain>
    </source>
</reference>
<protein>
    <submittedName>
        <fullName evidence="5">Uncharacterized protein</fullName>
    </submittedName>
</protein>
<evidence type="ECO:0000313" key="5">
    <source>
        <dbReference type="EMBL" id="KAI3929868.1"/>
    </source>
</evidence>
<dbReference type="GO" id="GO:0005737">
    <property type="term" value="C:cytoplasm"/>
    <property type="evidence" value="ECO:0007669"/>
    <property type="project" value="TreeGrafter"/>
</dbReference>
<evidence type="ECO:0000259" key="4">
    <source>
        <dbReference type="Pfam" id="PF23572"/>
    </source>
</evidence>
<comment type="similarity">
    <text evidence="1">Belongs to the IAA-amido conjugating enzyme family.</text>
</comment>
<dbReference type="Pfam" id="PF23571">
    <property type="entry name" value="GH3_M"/>
    <property type="match status" value="1"/>
</dbReference>
<accession>A0AAD4T257</accession>
<feature type="domain" description="GH3 C-terminal" evidence="4">
    <location>
        <begin position="454"/>
        <end position="580"/>
    </location>
</feature>
<dbReference type="PANTHER" id="PTHR31901:SF9">
    <property type="entry name" value="GH3 DOMAIN-CONTAINING PROTEIN"/>
    <property type="match status" value="1"/>
</dbReference>
<dbReference type="Pfam" id="PF23572">
    <property type="entry name" value="GH3_C"/>
    <property type="match status" value="1"/>
</dbReference>
<feature type="domain" description="GH3 middle" evidence="3">
    <location>
        <begin position="361"/>
        <end position="438"/>
    </location>
</feature>
<dbReference type="PANTHER" id="PTHR31901">
    <property type="entry name" value="GH3 DOMAIN-CONTAINING PROTEIN"/>
    <property type="match status" value="1"/>
</dbReference>
<name>A0AAD4T257_9MAGN</name>
<proteinExistence type="inferred from homology"/>
<dbReference type="InterPro" id="IPR055378">
    <property type="entry name" value="GH3_C"/>
</dbReference>
<dbReference type="InterPro" id="IPR004993">
    <property type="entry name" value="GH3"/>
</dbReference>
<dbReference type="InterPro" id="IPR055377">
    <property type="entry name" value="GH3_M"/>
</dbReference>
<keyword evidence="6" id="KW-1185">Reference proteome</keyword>
<dbReference type="EMBL" id="JAJJMB010007553">
    <property type="protein sequence ID" value="KAI3929868.1"/>
    <property type="molecule type" value="Genomic_DNA"/>
</dbReference>
<evidence type="ECO:0000256" key="2">
    <source>
        <dbReference type="ARBA" id="ARBA00022598"/>
    </source>
</evidence>
<dbReference type="GO" id="GO:0010279">
    <property type="term" value="F:indole-3-acetic acid amido synthetase activity"/>
    <property type="evidence" value="ECO:0007669"/>
    <property type="project" value="TreeGrafter"/>
</dbReference>
<evidence type="ECO:0000313" key="6">
    <source>
        <dbReference type="Proteomes" id="UP001202328"/>
    </source>
</evidence>
<organism evidence="5 6">
    <name type="scientific">Papaver atlanticum</name>
    <dbReference type="NCBI Taxonomy" id="357466"/>
    <lineage>
        <taxon>Eukaryota</taxon>
        <taxon>Viridiplantae</taxon>
        <taxon>Streptophyta</taxon>
        <taxon>Embryophyta</taxon>
        <taxon>Tracheophyta</taxon>
        <taxon>Spermatophyta</taxon>
        <taxon>Magnoliopsida</taxon>
        <taxon>Ranunculales</taxon>
        <taxon>Papaveraceae</taxon>
        <taxon>Papaveroideae</taxon>
        <taxon>Papaver</taxon>
    </lineage>
</organism>